<proteinExistence type="inferred from homology"/>
<dbReference type="RefSeq" id="WP_345335931.1">
    <property type="nucleotide sequence ID" value="NZ_BAABJZ010000088.1"/>
</dbReference>
<evidence type="ECO:0000256" key="9">
    <source>
        <dbReference type="ARBA" id="ARBA00022857"/>
    </source>
</evidence>
<keyword evidence="15" id="KW-1185">Reference proteome</keyword>
<dbReference type="InterPro" id="IPR024072">
    <property type="entry name" value="DHFR-like_dom_sf"/>
</dbReference>
<dbReference type="Pfam" id="PF00383">
    <property type="entry name" value="dCMP_cyt_deam_1"/>
    <property type="match status" value="1"/>
</dbReference>
<feature type="domain" description="CMP/dCMP-type deaminase" evidence="13">
    <location>
        <begin position="8"/>
        <end position="130"/>
    </location>
</feature>
<dbReference type="EC" id="3.5.4.26" evidence="12"/>
<dbReference type="InterPro" id="IPR002734">
    <property type="entry name" value="RibDG_C"/>
</dbReference>
<dbReference type="SUPFAM" id="SSF53597">
    <property type="entry name" value="Dihydrofolate reductase-like"/>
    <property type="match status" value="1"/>
</dbReference>
<evidence type="ECO:0000256" key="5">
    <source>
        <dbReference type="ARBA" id="ARBA00007417"/>
    </source>
</evidence>
<evidence type="ECO:0000256" key="6">
    <source>
        <dbReference type="ARBA" id="ARBA00022619"/>
    </source>
</evidence>
<dbReference type="PANTHER" id="PTHR38011">
    <property type="entry name" value="DIHYDROFOLATE REDUCTASE FAMILY PROTEIN (AFU_ORTHOLOGUE AFUA_8G06820)"/>
    <property type="match status" value="1"/>
</dbReference>
<dbReference type="SUPFAM" id="SSF53927">
    <property type="entry name" value="Cytidine deaminase-like"/>
    <property type="match status" value="1"/>
</dbReference>
<evidence type="ECO:0000313" key="14">
    <source>
        <dbReference type="EMBL" id="GAA4892231.1"/>
    </source>
</evidence>
<dbReference type="PIRSF" id="PIRSF006769">
    <property type="entry name" value="RibD"/>
    <property type="match status" value="1"/>
</dbReference>
<dbReference type="PANTHER" id="PTHR38011:SF7">
    <property type="entry name" value="2,5-DIAMINO-6-RIBOSYLAMINO-4(3H)-PYRIMIDINONE 5'-PHOSPHATE REDUCTASE"/>
    <property type="match status" value="1"/>
</dbReference>
<evidence type="ECO:0000256" key="10">
    <source>
        <dbReference type="ARBA" id="ARBA00023002"/>
    </source>
</evidence>
<evidence type="ECO:0000259" key="13">
    <source>
        <dbReference type="PROSITE" id="PS51747"/>
    </source>
</evidence>
<dbReference type="PROSITE" id="PS00903">
    <property type="entry name" value="CYT_DCMP_DEAMINASES_1"/>
    <property type="match status" value="1"/>
</dbReference>
<evidence type="ECO:0000256" key="3">
    <source>
        <dbReference type="ARBA" id="ARBA00004910"/>
    </source>
</evidence>
<accession>A0ABP9F1S2</accession>
<name>A0ABP9F1S2_9GAMM</name>
<keyword evidence="7 12" id="KW-0479">Metal-binding</keyword>
<dbReference type="InterPro" id="IPR016192">
    <property type="entry name" value="APOBEC/CMP_deaminase_Zn-bd"/>
</dbReference>
<dbReference type="InterPro" id="IPR050765">
    <property type="entry name" value="Riboflavin_Biosynth_HTPR"/>
</dbReference>
<keyword evidence="9 12" id="KW-0521">NADP</keyword>
<evidence type="ECO:0000313" key="15">
    <source>
        <dbReference type="Proteomes" id="UP001499988"/>
    </source>
</evidence>
<evidence type="ECO:0000256" key="8">
    <source>
        <dbReference type="ARBA" id="ARBA00022833"/>
    </source>
</evidence>
<dbReference type="NCBIfam" id="TIGR00227">
    <property type="entry name" value="ribD_Cterm"/>
    <property type="match status" value="1"/>
</dbReference>
<comment type="pathway">
    <text evidence="3 12">Cofactor biosynthesis; riboflavin biosynthesis; 5-amino-6-(D-ribitylamino)uracil from GTP: step 3/4.</text>
</comment>
<protein>
    <recommendedName>
        <fullName evidence="12">Riboflavin biosynthesis protein RibD</fullName>
    </recommendedName>
    <domain>
        <recommendedName>
            <fullName evidence="12">Diaminohydroxyphosphoribosylaminopyrimidine deaminase</fullName>
            <shortName evidence="12">DRAP deaminase</shortName>
            <ecNumber evidence="12">3.5.4.26</ecNumber>
        </recommendedName>
        <alternativeName>
            <fullName evidence="12">Riboflavin-specific deaminase</fullName>
        </alternativeName>
    </domain>
    <domain>
        <recommendedName>
            <fullName evidence="12">5-amino-6-(5-phosphoribosylamino)uracil reductase</fullName>
            <ecNumber evidence="12">1.1.1.193</ecNumber>
        </recommendedName>
        <alternativeName>
            <fullName evidence="12">HTP reductase</fullName>
        </alternativeName>
    </domain>
</protein>
<dbReference type="Proteomes" id="UP001499988">
    <property type="component" value="Unassembled WGS sequence"/>
</dbReference>
<comment type="function">
    <text evidence="1 12">Converts 2,5-diamino-6-(ribosylamino)-4(3h)-pyrimidinone 5'-phosphate into 5-amino-6-(ribosylamino)-2,4(1h,3h)-pyrimidinedione 5'-phosphate.</text>
</comment>
<comment type="similarity">
    <text evidence="5 12">In the C-terminal section; belongs to the HTP reductase family.</text>
</comment>
<keyword evidence="8 12" id="KW-0862">Zinc</keyword>
<dbReference type="Gene3D" id="3.40.430.10">
    <property type="entry name" value="Dihydrofolate Reductase, subunit A"/>
    <property type="match status" value="1"/>
</dbReference>
<dbReference type="InterPro" id="IPR011549">
    <property type="entry name" value="RibD_C"/>
</dbReference>
<dbReference type="InterPro" id="IPR002125">
    <property type="entry name" value="CMP_dCMP_dom"/>
</dbReference>
<comment type="pathway">
    <text evidence="2 12">Cofactor biosynthesis; riboflavin biosynthesis; 5-amino-6-(D-ribitylamino)uracil from GTP: step 2/4.</text>
</comment>
<gene>
    <name evidence="14" type="primary">ribD</name>
    <name evidence="14" type="ORF">GCM10023333_26910</name>
</gene>
<dbReference type="Gene3D" id="3.40.140.10">
    <property type="entry name" value="Cytidine Deaminase, domain 2"/>
    <property type="match status" value="1"/>
</dbReference>
<dbReference type="InterPro" id="IPR004794">
    <property type="entry name" value="Eubact_RibD"/>
</dbReference>
<comment type="cofactor">
    <cofactor evidence="12">
        <name>Zn(2+)</name>
        <dbReference type="ChEBI" id="CHEBI:29105"/>
    </cofactor>
    <text evidence="12">Binds 1 zinc ion.</text>
</comment>
<evidence type="ECO:0000256" key="11">
    <source>
        <dbReference type="ARBA" id="ARBA00023268"/>
    </source>
</evidence>
<dbReference type="NCBIfam" id="TIGR00326">
    <property type="entry name" value="eubact_ribD"/>
    <property type="match status" value="1"/>
</dbReference>
<keyword evidence="12" id="KW-0378">Hydrolase</keyword>
<comment type="caution">
    <text evidence="14">The sequence shown here is derived from an EMBL/GenBank/DDBJ whole genome shotgun (WGS) entry which is preliminary data.</text>
</comment>
<sequence>MSAAGFSQDDARYMALALQLAKQGWLTTRPNPRVGCVLVRAGEIVGQGAHLKAGEPHAEVHALRAAGSRAQGATAYVTLEPCSHFGRTPPCAQALIEAGVTKVIAAMVDPNPKVSGRGLAMLEAAGIDTAHGLMQAEAEAVNPGFNRRMRTGLPYVRIKLAASIDGRTALSNGVSKWITGPEARQDVQRLRAQSDAVITGADSVRSDNPSMNVRHSELGHWQARISADALMQPLRVVVDGRARLAPPLKMLDSEGSVLLASLADYACAWPDSVSVWRGAAVDGKLDLRRLLLELGKREINEVLLEAGASLCGAFIAQGLWDELVLYQAPKLMGDPARGLLALPEFTAMSEIPELAFNDVRRIGADLRLTLTRVEK</sequence>
<organism evidence="14 15">
    <name type="scientific">Ferrimonas pelagia</name>
    <dbReference type="NCBI Taxonomy" id="1177826"/>
    <lineage>
        <taxon>Bacteria</taxon>
        <taxon>Pseudomonadati</taxon>
        <taxon>Pseudomonadota</taxon>
        <taxon>Gammaproteobacteria</taxon>
        <taxon>Alteromonadales</taxon>
        <taxon>Ferrimonadaceae</taxon>
        <taxon>Ferrimonas</taxon>
    </lineage>
</organism>
<comment type="catalytic activity">
    <reaction evidence="12">
        <text>5-amino-6-(5-phospho-D-ribitylamino)uracil + NADP(+) = 5-amino-6-(5-phospho-D-ribosylamino)uracil + NADPH + H(+)</text>
        <dbReference type="Rhea" id="RHEA:17845"/>
        <dbReference type="ChEBI" id="CHEBI:15378"/>
        <dbReference type="ChEBI" id="CHEBI:57783"/>
        <dbReference type="ChEBI" id="CHEBI:58349"/>
        <dbReference type="ChEBI" id="CHEBI:58421"/>
        <dbReference type="ChEBI" id="CHEBI:58453"/>
        <dbReference type="EC" id="1.1.1.193"/>
    </reaction>
</comment>
<comment type="similarity">
    <text evidence="4 12">In the N-terminal section; belongs to the cytidine and deoxycytidylate deaminase family.</text>
</comment>
<evidence type="ECO:0000256" key="7">
    <source>
        <dbReference type="ARBA" id="ARBA00022723"/>
    </source>
</evidence>
<keyword evidence="10 12" id="KW-0560">Oxidoreductase</keyword>
<evidence type="ECO:0000256" key="2">
    <source>
        <dbReference type="ARBA" id="ARBA00004882"/>
    </source>
</evidence>
<dbReference type="PROSITE" id="PS51747">
    <property type="entry name" value="CYT_DCMP_DEAMINASES_2"/>
    <property type="match status" value="1"/>
</dbReference>
<evidence type="ECO:0000256" key="12">
    <source>
        <dbReference type="PIRNR" id="PIRNR006769"/>
    </source>
</evidence>
<dbReference type="CDD" id="cd01284">
    <property type="entry name" value="Riboflavin_deaminase-reductase"/>
    <property type="match status" value="1"/>
</dbReference>
<dbReference type="InterPro" id="IPR016193">
    <property type="entry name" value="Cytidine_deaminase-like"/>
</dbReference>
<keyword evidence="6 12" id="KW-0686">Riboflavin biosynthesis</keyword>
<evidence type="ECO:0000256" key="4">
    <source>
        <dbReference type="ARBA" id="ARBA00005259"/>
    </source>
</evidence>
<comment type="catalytic activity">
    <reaction evidence="12">
        <text>2,5-diamino-6-hydroxy-4-(5-phosphoribosylamino)-pyrimidine + H2O + H(+) = 5-amino-6-(5-phospho-D-ribosylamino)uracil + NH4(+)</text>
        <dbReference type="Rhea" id="RHEA:21868"/>
        <dbReference type="ChEBI" id="CHEBI:15377"/>
        <dbReference type="ChEBI" id="CHEBI:15378"/>
        <dbReference type="ChEBI" id="CHEBI:28938"/>
        <dbReference type="ChEBI" id="CHEBI:58453"/>
        <dbReference type="ChEBI" id="CHEBI:58614"/>
        <dbReference type="EC" id="3.5.4.26"/>
    </reaction>
</comment>
<keyword evidence="11" id="KW-0511">Multifunctional enzyme</keyword>
<reference evidence="15" key="1">
    <citation type="journal article" date="2019" name="Int. J. Syst. Evol. Microbiol.">
        <title>The Global Catalogue of Microorganisms (GCM) 10K type strain sequencing project: providing services to taxonomists for standard genome sequencing and annotation.</title>
        <authorList>
            <consortium name="The Broad Institute Genomics Platform"/>
            <consortium name="The Broad Institute Genome Sequencing Center for Infectious Disease"/>
            <person name="Wu L."/>
            <person name="Ma J."/>
        </authorList>
    </citation>
    <scope>NUCLEOTIDE SEQUENCE [LARGE SCALE GENOMIC DNA]</scope>
    <source>
        <strain evidence="15">JCM 18401</strain>
    </source>
</reference>
<dbReference type="EMBL" id="BAABJZ010000088">
    <property type="protein sequence ID" value="GAA4892231.1"/>
    <property type="molecule type" value="Genomic_DNA"/>
</dbReference>
<dbReference type="EC" id="1.1.1.193" evidence="12"/>
<evidence type="ECO:0000256" key="1">
    <source>
        <dbReference type="ARBA" id="ARBA00002151"/>
    </source>
</evidence>
<dbReference type="Pfam" id="PF01872">
    <property type="entry name" value="RibD_C"/>
    <property type="match status" value="1"/>
</dbReference>